<dbReference type="CTD" id="36373957"/>
<evidence type="ECO:0000313" key="2">
    <source>
        <dbReference type="Proteomes" id="UP000035682"/>
    </source>
</evidence>
<organism evidence="1">
    <name type="scientific">Strongyloides ratti</name>
    <name type="common">Parasitic roundworm</name>
    <dbReference type="NCBI Taxonomy" id="34506"/>
    <lineage>
        <taxon>Eukaryota</taxon>
        <taxon>Metazoa</taxon>
        <taxon>Ecdysozoa</taxon>
        <taxon>Nematoda</taxon>
        <taxon>Chromadorea</taxon>
        <taxon>Rhabditida</taxon>
        <taxon>Tylenchina</taxon>
        <taxon>Panagrolaimomorpha</taxon>
        <taxon>Strongyloidoidea</taxon>
        <taxon>Strongyloididae</taxon>
        <taxon>Strongyloides</taxon>
    </lineage>
</organism>
<evidence type="ECO:0000313" key="3">
    <source>
        <dbReference type="WBParaSite" id="SRAE_0000070700.1"/>
    </source>
</evidence>
<reference evidence="2" key="1">
    <citation type="submission" date="2014-09" db="EMBL/GenBank/DDBJ databases">
        <authorList>
            <person name="Martin A.A."/>
        </authorList>
    </citation>
    <scope>NUCLEOTIDE SEQUENCE</scope>
    <source>
        <strain evidence="2">ED321</strain>
    </source>
</reference>
<dbReference type="RefSeq" id="XP_024500798.1">
    <property type="nucleotide sequence ID" value="XM_024646636.1"/>
</dbReference>
<dbReference type="WBParaSite" id="SRAE_0000070700.1">
    <property type="protein sequence ID" value="SRAE_0000070700.1"/>
    <property type="gene ID" value="WBGene00256459"/>
</dbReference>
<gene>
    <name evidence="1 3 4" type="ORF">SRAE_0000070700</name>
</gene>
<accession>A0A090L285</accession>
<dbReference type="EMBL" id="LN609416">
    <property type="protein sequence ID" value="CEF61589.1"/>
    <property type="molecule type" value="Genomic_DNA"/>
</dbReference>
<name>A0A090L285_STRRB</name>
<sequence length="122" mass="14368">MKEKIKFFQQSAIENIGGEKENSTRVMYFNPLYDIIKSKLKTTFVEQDTNILIEECCNEEVSEASIKNFKTLLAKLFFDLQIDEIVDRKLNKCKIIINIIEILLLGKSRKFVQHHQLRVMQN</sequence>
<proteinExistence type="predicted"/>
<evidence type="ECO:0000313" key="4">
    <source>
        <dbReference type="WormBase" id="SRAE_0000070700"/>
    </source>
</evidence>
<reference evidence="1" key="2">
    <citation type="submission" date="2014-09" db="EMBL/GenBank/DDBJ databases">
        <authorList>
            <person name="Aslett A.Martin."/>
        </authorList>
    </citation>
    <scope>NUCLEOTIDE SEQUENCE</scope>
    <source>
        <strain evidence="1">ED321 Heterogonic</strain>
    </source>
</reference>
<dbReference type="Proteomes" id="UP000035682">
    <property type="component" value="Unplaced"/>
</dbReference>
<keyword evidence="2" id="KW-1185">Reference proteome</keyword>
<dbReference type="GeneID" id="36373957"/>
<reference evidence="3" key="3">
    <citation type="submission" date="2020-12" db="UniProtKB">
        <authorList>
            <consortium name="WormBaseParasite"/>
        </authorList>
    </citation>
    <scope>IDENTIFICATION</scope>
</reference>
<protein>
    <submittedName>
        <fullName evidence="1 3">Uncharacterized protein</fullName>
    </submittedName>
</protein>
<dbReference type="AlphaFoldDB" id="A0A090L285"/>
<evidence type="ECO:0000313" key="1">
    <source>
        <dbReference type="EMBL" id="CEF61589.1"/>
    </source>
</evidence>
<dbReference type="WormBase" id="SRAE_0000070700">
    <property type="protein sequence ID" value="SRP08140"/>
    <property type="gene ID" value="WBGene00256459"/>
</dbReference>